<evidence type="ECO:0000313" key="5">
    <source>
        <dbReference type="Proteomes" id="UP000467840"/>
    </source>
</evidence>
<sequence>MSISAHYIDDTWVLQNRILLFVYAPTPYTKEELARHLMDTFTKWNIETKISTITVDNCSTNDAVAVILDSRHKMKVVEFYFPMIYGENAWSEIEQVKTTCYNLFTDYQSQIKSKSNGTSILPTQVTETQASMTPNMSNLVALLSSSSTNVHVKSELNHYLDEPILLWMQEFDILNWWRTNGIKYPTLQLIAGDFLVVPVSTVASESTFSTGGKVVNIYQSRLREDTLEALMCSQNWLWVEIEAACSIEKTSCLCDVEEDVD</sequence>
<evidence type="ECO:0000259" key="2">
    <source>
        <dbReference type="Pfam" id="PF05699"/>
    </source>
</evidence>
<accession>A0A6A6LAL8</accession>
<evidence type="ECO:0000259" key="3">
    <source>
        <dbReference type="Pfam" id="PF14372"/>
    </source>
</evidence>
<dbReference type="InterPro" id="IPR008906">
    <property type="entry name" value="HATC_C_dom"/>
</dbReference>
<name>A0A6A6LAL8_HEVBR</name>
<dbReference type="EMBL" id="JAAGAX010000012">
    <property type="protein sequence ID" value="KAF2296659.1"/>
    <property type="molecule type" value="Genomic_DNA"/>
</dbReference>
<evidence type="ECO:0000313" key="4">
    <source>
        <dbReference type="EMBL" id="KAF2296659.1"/>
    </source>
</evidence>
<keyword evidence="1" id="KW-0238">DNA-binding</keyword>
<dbReference type="Pfam" id="PF14372">
    <property type="entry name" value="hAT-like_RNase-H"/>
    <property type="match status" value="1"/>
</dbReference>
<dbReference type="SUPFAM" id="SSF53098">
    <property type="entry name" value="Ribonuclease H-like"/>
    <property type="match status" value="1"/>
</dbReference>
<gene>
    <name evidence="4" type="ORF">GH714_000957</name>
</gene>
<proteinExistence type="predicted"/>
<dbReference type="PANTHER" id="PTHR46481">
    <property type="entry name" value="ZINC FINGER BED DOMAIN-CONTAINING PROTEIN 4"/>
    <property type="match status" value="1"/>
</dbReference>
<dbReference type="Pfam" id="PF05699">
    <property type="entry name" value="Dimer_Tnp_hAT"/>
    <property type="match status" value="1"/>
</dbReference>
<dbReference type="AlphaFoldDB" id="A0A6A6LAL8"/>
<dbReference type="InterPro" id="IPR025525">
    <property type="entry name" value="hAT-like_transposase_RNase-H"/>
</dbReference>
<dbReference type="Proteomes" id="UP000467840">
    <property type="component" value="Chromosome 18"/>
</dbReference>
<keyword evidence="5" id="KW-1185">Reference proteome</keyword>
<reference evidence="4 5" key="1">
    <citation type="journal article" date="2020" name="Mol. Plant">
        <title>The Chromosome-Based Rubber Tree Genome Provides New Insights into Spurge Genome Evolution and Rubber Biosynthesis.</title>
        <authorList>
            <person name="Liu J."/>
            <person name="Shi C."/>
            <person name="Shi C.C."/>
            <person name="Li W."/>
            <person name="Zhang Q.J."/>
            <person name="Zhang Y."/>
            <person name="Li K."/>
            <person name="Lu H.F."/>
            <person name="Shi C."/>
            <person name="Zhu S.T."/>
            <person name="Xiao Z.Y."/>
            <person name="Nan H."/>
            <person name="Yue Y."/>
            <person name="Zhu X.G."/>
            <person name="Wu Y."/>
            <person name="Hong X.N."/>
            <person name="Fan G.Y."/>
            <person name="Tong Y."/>
            <person name="Zhang D."/>
            <person name="Mao C.L."/>
            <person name="Liu Y.L."/>
            <person name="Hao S.J."/>
            <person name="Liu W.Q."/>
            <person name="Lv M.Q."/>
            <person name="Zhang H.B."/>
            <person name="Liu Y."/>
            <person name="Hu-Tang G.R."/>
            <person name="Wang J.P."/>
            <person name="Wang J.H."/>
            <person name="Sun Y.H."/>
            <person name="Ni S.B."/>
            <person name="Chen W.B."/>
            <person name="Zhang X.C."/>
            <person name="Jiao Y.N."/>
            <person name="Eichler E.E."/>
            <person name="Li G.H."/>
            <person name="Liu X."/>
            <person name="Gao L.Z."/>
        </authorList>
    </citation>
    <scope>NUCLEOTIDE SEQUENCE [LARGE SCALE GENOMIC DNA]</scope>
    <source>
        <strain evidence="5">cv. GT1</strain>
        <tissue evidence="4">Leaf</tissue>
    </source>
</reference>
<feature type="domain" description="HAT C-terminal dimerisation" evidence="2">
    <location>
        <begin position="155"/>
        <end position="237"/>
    </location>
</feature>
<dbReference type="InterPro" id="IPR012337">
    <property type="entry name" value="RNaseH-like_sf"/>
</dbReference>
<comment type="caution">
    <text evidence="4">The sequence shown here is derived from an EMBL/GenBank/DDBJ whole genome shotgun (WGS) entry which is preliminary data.</text>
</comment>
<dbReference type="PANTHER" id="PTHR46481:SF11">
    <property type="entry name" value="ZINC FINGER BED DOMAIN-CONTAINING PROTEIN RICESLEEPER 2-LIKE"/>
    <property type="match status" value="1"/>
</dbReference>
<protein>
    <recommendedName>
        <fullName evidence="6">HAT C-terminal dimerisation domain-containing protein</fullName>
    </recommendedName>
</protein>
<organism evidence="4 5">
    <name type="scientific">Hevea brasiliensis</name>
    <name type="common">Para rubber tree</name>
    <name type="synonym">Siphonia brasiliensis</name>
    <dbReference type="NCBI Taxonomy" id="3981"/>
    <lineage>
        <taxon>Eukaryota</taxon>
        <taxon>Viridiplantae</taxon>
        <taxon>Streptophyta</taxon>
        <taxon>Embryophyta</taxon>
        <taxon>Tracheophyta</taxon>
        <taxon>Spermatophyta</taxon>
        <taxon>Magnoliopsida</taxon>
        <taxon>eudicotyledons</taxon>
        <taxon>Gunneridae</taxon>
        <taxon>Pentapetalae</taxon>
        <taxon>rosids</taxon>
        <taxon>fabids</taxon>
        <taxon>Malpighiales</taxon>
        <taxon>Euphorbiaceae</taxon>
        <taxon>Crotonoideae</taxon>
        <taxon>Micrandreae</taxon>
        <taxon>Hevea</taxon>
    </lineage>
</organism>
<dbReference type="GO" id="GO:0046983">
    <property type="term" value="F:protein dimerization activity"/>
    <property type="evidence" value="ECO:0007669"/>
    <property type="project" value="InterPro"/>
</dbReference>
<dbReference type="InterPro" id="IPR052035">
    <property type="entry name" value="ZnF_BED_domain_contain"/>
</dbReference>
<feature type="domain" description="hAT-like transposase RNase-H fold" evidence="3">
    <location>
        <begin position="35"/>
        <end position="107"/>
    </location>
</feature>
<evidence type="ECO:0008006" key="6">
    <source>
        <dbReference type="Google" id="ProtNLM"/>
    </source>
</evidence>
<dbReference type="GO" id="GO:0003677">
    <property type="term" value="F:DNA binding"/>
    <property type="evidence" value="ECO:0007669"/>
    <property type="project" value="UniProtKB-KW"/>
</dbReference>
<evidence type="ECO:0000256" key="1">
    <source>
        <dbReference type="ARBA" id="ARBA00023125"/>
    </source>
</evidence>